<evidence type="ECO:0000313" key="3">
    <source>
        <dbReference type="Proteomes" id="UP000612808"/>
    </source>
</evidence>
<feature type="signal peptide" evidence="1">
    <location>
        <begin position="1"/>
        <end position="27"/>
    </location>
</feature>
<dbReference type="AlphaFoldDB" id="A0A8J3JFV5"/>
<gene>
    <name evidence="2" type="ORF">Aru02nite_50220</name>
</gene>
<comment type="caution">
    <text evidence="2">The sequence shown here is derived from an EMBL/GenBank/DDBJ whole genome shotgun (WGS) entry which is preliminary data.</text>
</comment>
<name>A0A8J3JFV5_9ACTN</name>
<organism evidence="2 3">
    <name type="scientific">Actinocatenispora rupis</name>
    <dbReference type="NCBI Taxonomy" id="519421"/>
    <lineage>
        <taxon>Bacteria</taxon>
        <taxon>Bacillati</taxon>
        <taxon>Actinomycetota</taxon>
        <taxon>Actinomycetes</taxon>
        <taxon>Micromonosporales</taxon>
        <taxon>Micromonosporaceae</taxon>
        <taxon>Actinocatenispora</taxon>
    </lineage>
</organism>
<feature type="chain" id="PRO_5035208731" evidence="1">
    <location>
        <begin position="28"/>
        <end position="300"/>
    </location>
</feature>
<accession>A0A8J3JFV5</accession>
<dbReference type="RefSeq" id="WP_203661808.1">
    <property type="nucleotide sequence ID" value="NZ_BAAAZM010000001.1"/>
</dbReference>
<evidence type="ECO:0000256" key="1">
    <source>
        <dbReference type="SAM" id="SignalP"/>
    </source>
</evidence>
<protein>
    <submittedName>
        <fullName evidence="2">Uncharacterized protein</fullName>
    </submittedName>
</protein>
<keyword evidence="3" id="KW-1185">Reference proteome</keyword>
<dbReference type="Proteomes" id="UP000612808">
    <property type="component" value="Unassembled WGS sequence"/>
</dbReference>
<dbReference type="EMBL" id="BOMB01000029">
    <property type="protein sequence ID" value="GID14133.1"/>
    <property type="molecule type" value="Genomic_DNA"/>
</dbReference>
<proteinExistence type="predicted"/>
<reference evidence="2" key="1">
    <citation type="submission" date="2021-01" db="EMBL/GenBank/DDBJ databases">
        <title>Whole genome shotgun sequence of Actinocatenispora rupis NBRC 107355.</title>
        <authorList>
            <person name="Komaki H."/>
            <person name="Tamura T."/>
        </authorList>
    </citation>
    <scope>NUCLEOTIDE SEQUENCE</scope>
    <source>
        <strain evidence="2">NBRC 107355</strain>
    </source>
</reference>
<sequence>MRVRRLLGATLAVSALVIGAGSTLASADVTPQVTTYQPTGAYQFASNYKNGAVWQVSGMPLSQPDSGETVGSTGVTVTTKPATNEYADAGVIVPVGTVGDLFNADGTFKGIQVDGPGAAATSTNLYIDTNADGHYLSFSADGYYVGPAGDQVLYNVDTTLTRDKVDAGSHGSRAAVWAWVGVSGTGAKSATITGVAGTTLVKTVNDPSVLVGANVCRLSTSTSQNLWTITNTAGGRSRDFHFGVSYNGKTTWTGVHTVAPGKTFALVTKGGGKAILQWYDGYGAAKETYAYSDHTKICAS</sequence>
<keyword evidence="1" id="KW-0732">Signal</keyword>
<evidence type="ECO:0000313" key="2">
    <source>
        <dbReference type="EMBL" id="GID14133.1"/>
    </source>
</evidence>